<feature type="transmembrane region" description="Helical" evidence="6">
    <location>
        <begin position="43"/>
        <end position="63"/>
    </location>
</feature>
<feature type="transmembrane region" description="Helical" evidence="6">
    <location>
        <begin position="83"/>
        <end position="110"/>
    </location>
</feature>
<comment type="subcellular location">
    <subcellularLocation>
        <location evidence="1">Membrane</location>
        <topology evidence="1">Multi-pass membrane protein</topology>
    </subcellularLocation>
</comment>
<dbReference type="PANTHER" id="PTHR33048">
    <property type="entry name" value="PTH11-LIKE INTEGRAL MEMBRANE PROTEIN (AFU_ORTHOLOGUE AFUA_5G11245)"/>
    <property type="match status" value="1"/>
</dbReference>
<dbReference type="EMBL" id="ML732149">
    <property type="protein sequence ID" value="KAB8079698.1"/>
    <property type="molecule type" value="Genomic_DNA"/>
</dbReference>
<feature type="transmembrane region" description="Helical" evidence="6">
    <location>
        <begin position="246"/>
        <end position="262"/>
    </location>
</feature>
<keyword evidence="2 6" id="KW-0812">Transmembrane</keyword>
<evidence type="ECO:0000259" key="7">
    <source>
        <dbReference type="Pfam" id="PF20684"/>
    </source>
</evidence>
<dbReference type="OrthoDB" id="10017208at2759"/>
<gene>
    <name evidence="8" type="ORF">BDV29DRAFT_164221</name>
</gene>
<keyword evidence="3 6" id="KW-1133">Transmembrane helix</keyword>
<name>A0A5N5XG33_9EURO</name>
<keyword evidence="9" id="KW-1185">Reference proteome</keyword>
<comment type="similarity">
    <text evidence="5">Belongs to the SAT4 family.</text>
</comment>
<dbReference type="AlphaFoldDB" id="A0A5N5XG33"/>
<feature type="transmembrane region" description="Helical" evidence="6">
    <location>
        <begin position="122"/>
        <end position="143"/>
    </location>
</feature>
<feature type="domain" description="Rhodopsin" evidence="7">
    <location>
        <begin position="27"/>
        <end position="262"/>
    </location>
</feature>
<protein>
    <submittedName>
        <fullName evidence="8">Integral membrane protein</fullName>
    </submittedName>
</protein>
<evidence type="ECO:0000256" key="4">
    <source>
        <dbReference type="ARBA" id="ARBA00023136"/>
    </source>
</evidence>
<feature type="transmembrane region" description="Helical" evidence="6">
    <location>
        <begin position="204"/>
        <end position="226"/>
    </location>
</feature>
<evidence type="ECO:0000256" key="1">
    <source>
        <dbReference type="ARBA" id="ARBA00004141"/>
    </source>
</evidence>
<evidence type="ECO:0000313" key="8">
    <source>
        <dbReference type="EMBL" id="KAB8079698.1"/>
    </source>
</evidence>
<dbReference type="InterPro" id="IPR049326">
    <property type="entry name" value="Rhodopsin_dom_fungi"/>
</dbReference>
<accession>A0A5N5XG33</accession>
<dbReference type="InterPro" id="IPR052337">
    <property type="entry name" value="SAT4-like"/>
</dbReference>
<evidence type="ECO:0000256" key="5">
    <source>
        <dbReference type="ARBA" id="ARBA00038359"/>
    </source>
</evidence>
<dbReference type="Pfam" id="PF20684">
    <property type="entry name" value="Fung_rhodopsin"/>
    <property type="match status" value="1"/>
</dbReference>
<proteinExistence type="inferred from homology"/>
<evidence type="ECO:0000256" key="3">
    <source>
        <dbReference type="ARBA" id="ARBA00022989"/>
    </source>
</evidence>
<evidence type="ECO:0000256" key="2">
    <source>
        <dbReference type="ARBA" id="ARBA00022692"/>
    </source>
</evidence>
<evidence type="ECO:0000256" key="6">
    <source>
        <dbReference type="SAM" id="Phobius"/>
    </source>
</evidence>
<feature type="transmembrane region" description="Helical" evidence="6">
    <location>
        <begin position="12"/>
        <end position="31"/>
    </location>
</feature>
<evidence type="ECO:0000313" key="9">
    <source>
        <dbReference type="Proteomes" id="UP000326565"/>
    </source>
</evidence>
<dbReference type="GO" id="GO:0016020">
    <property type="term" value="C:membrane"/>
    <property type="evidence" value="ECO:0007669"/>
    <property type="project" value="UniProtKB-SubCell"/>
</dbReference>
<sequence>MAPNRKGEQMIIIVSVLVGLAIISTSLRICARLKRRAGFGVDDYLCFIAVLLMIGMLIELVLWCTIGGNGYPMAEVDHHTLELFYKIFLSNQFTYFALTPVIKISIICFYRRLFTTRTFLRATFALNCLLAAWAAGIFLACAFQCRPLRAYWDHSVEGHCFDGYKFFIVNQSFNVMMDFVILGLPIPMIWSLHRSWQDRLGLNLVFALGGFVCFASIYRIVVLFYIDPLDITYTIYDATLWTHVEPSIGLVVSCLPIIRGLFPRVKPTRSSQQKAHSRSSQDQLPVESSLCMPDYDYASSSQHRVWCDGEEIKKGTQNRERNSTGPKKITVRTDIEVGFT</sequence>
<dbReference type="PANTHER" id="PTHR33048:SF163">
    <property type="entry name" value="INTEGRAL MEMBRANE PROTEIN (AFU_ORTHOLOGUE AFUA_8G05510)"/>
    <property type="match status" value="1"/>
</dbReference>
<feature type="transmembrane region" description="Helical" evidence="6">
    <location>
        <begin position="173"/>
        <end position="192"/>
    </location>
</feature>
<dbReference type="Proteomes" id="UP000326565">
    <property type="component" value="Unassembled WGS sequence"/>
</dbReference>
<keyword evidence="4 6" id="KW-0472">Membrane</keyword>
<organism evidence="8 9">
    <name type="scientific">Aspergillus leporis</name>
    <dbReference type="NCBI Taxonomy" id="41062"/>
    <lineage>
        <taxon>Eukaryota</taxon>
        <taxon>Fungi</taxon>
        <taxon>Dikarya</taxon>
        <taxon>Ascomycota</taxon>
        <taxon>Pezizomycotina</taxon>
        <taxon>Eurotiomycetes</taxon>
        <taxon>Eurotiomycetidae</taxon>
        <taxon>Eurotiales</taxon>
        <taxon>Aspergillaceae</taxon>
        <taxon>Aspergillus</taxon>
        <taxon>Aspergillus subgen. Circumdati</taxon>
    </lineage>
</organism>
<reference evidence="8 9" key="1">
    <citation type="submission" date="2019-04" db="EMBL/GenBank/DDBJ databases">
        <title>Friends and foes A comparative genomics study of 23 Aspergillus species from section Flavi.</title>
        <authorList>
            <consortium name="DOE Joint Genome Institute"/>
            <person name="Kjaerbolling I."/>
            <person name="Vesth T."/>
            <person name="Frisvad J.C."/>
            <person name="Nybo J.L."/>
            <person name="Theobald S."/>
            <person name="Kildgaard S."/>
            <person name="Isbrandt T."/>
            <person name="Kuo A."/>
            <person name="Sato A."/>
            <person name="Lyhne E.K."/>
            <person name="Kogle M.E."/>
            <person name="Wiebenga A."/>
            <person name="Kun R.S."/>
            <person name="Lubbers R.J."/>
            <person name="Makela M.R."/>
            <person name="Barry K."/>
            <person name="Chovatia M."/>
            <person name="Clum A."/>
            <person name="Daum C."/>
            <person name="Haridas S."/>
            <person name="He G."/>
            <person name="LaButti K."/>
            <person name="Lipzen A."/>
            <person name="Mondo S."/>
            <person name="Riley R."/>
            <person name="Salamov A."/>
            <person name="Simmons B.A."/>
            <person name="Magnuson J.K."/>
            <person name="Henrissat B."/>
            <person name="Mortensen U.H."/>
            <person name="Larsen T.O."/>
            <person name="Devries R.P."/>
            <person name="Grigoriev I.V."/>
            <person name="Machida M."/>
            <person name="Baker S.E."/>
            <person name="Andersen M.R."/>
        </authorList>
    </citation>
    <scope>NUCLEOTIDE SEQUENCE [LARGE SCALE GENOMIC DNA]</scope>
    <source>
        <strain evidence="8 9">CBS 151.66</strain>
    </source>
</reference>